<gene>
    <name evidence="3" type="ORF">BECKTUN1418D_GA0071000_10044</name>
    <name evidence="2" type="ORF">BECKTUN1418E_GA0071001_100413</name>
    <name evidence="4" type="ORF">BECKTUN1418F_GA0071002_100413</name>
</gene>
<evidence type="ECO:0000256" key="1">
    <source>
        <dbReference type="SAM" id="Phobius"/>
    </source>
</evidence>
<reference evidence="4" key="1">
    <citation type="submission" date="2019-02" db="EMBL/GenBank/DDBJ databases">
        <authorList>
            <person name="Gruber-Vodicka R. H."/>
            <person name="Seah K. B. B."/>
        </authorList>
    </citation>
    <scope>NUCLEOTIDE SEQUENCE</scope>
    <source>
        <strain evidence="3">BECK_BY1</strain>
        <strain evidence="2">BECK_BY2</strain>
        <strain evidence="4">BECK_BY3</strain>
    </source>
</reference>
<keyword evidence="1" id="KW-0472">Membrane</keyword>
<evidence type="ECO:0000313" key="3">
    <source>
        <dbReference type="EMBL" id="VFK50968.1"/>
    </source>
</evidence>
<proteinExistence type="predicted"/>
<feature type="transmembrane region" description="Helical" evidence="1">
    <location>
        <begin position="15"/>
        <end position="33"/>
    </location>
</feature>
<keyword evidence="1" id="KW-0812">Transmembrane</keyword>
<evidence type="ECO:0000313" key="4">
    <source>
        <dbReference type="EMBL" id="VFK51934.1"/>
    </source>
</evidence>
<dbReference type="EMBL" id="CAADFV010000004">
    <property type="protein sequence ID" value="VFK50740.1"/>
    <property type="molecule type" value="Genomic_DNA"/>
</dbReference>
<evidence type="ECO:0000313" key="2">
    <source>
        <dbReference type="EMBL" id="VFK50740.1"/>
    </source>
</evidence>
<dbReference type="AlphaFoldDB" id="A0A450ZDS8"/>
<accession>A0A450ZDS8</accession>
<dbReference type="EMBL" id="CAADFY010000004">
    <property type="protein sequence ID" value="VFK51934.1"/>
    <property type="molecule type" value="Genomic_DNA"/>
</dbReference>
<keyword evidence="1" id="KW-1133">Transmembrane helix</keyword>
<dbReference type="EMBL" id="CAADFX010000004">
    <property type="protein sequence ID" value="VFK50968.1"/>
    <property type="molecule type" value="Genomic_DNA"/>
</dbReference>
<sequence>MHSFTDRDAGKGSDYYLLLLLPASFVYFPLGFASESNFKHVVLIRNHVSLV</sequence>
<organism evidence="4">
    <name type="scientific">Candidatus Kentrum sp. TUN</name>
    <dbReference type="NCBI Taxonomy" id="2126343"/>
    <lineage>
        <taxon>Bacteria</taxon>
        <taxon>Pseudomonadati</taxon>
        <taxon>Pseudomonadota</taxon>
        <taxon>Gammaproteobacteria</taxon>
        <taxon>Candidatus Kentrum</taxon>
    </lineage>
</organism>
<name>A0A450ZDS8_9GAMM</name>
<protein>
    <submittedName>
        <fullName evidence="4">Uncharacterized protein</fullName>
    </submittedName>
</protein>